<dbReference type="InterPro" id="IPR045340">
    <property type="entry name" value="DUF6533"/>
</dbReference>
<evidence type="ECO:0000259" key="2">
    <source>
        <dbReference type="Pfam" id="PF20151"/>
    </source>
</evidence>
<dbReference type="Pfam" id="PF20151">
    <property type="entry name" value="DUF6533"/>
    <property type="match status" value="1"/>
</dbReference>
<name>A0ABR3FP06_9AGAR</name>
<dbReference type="EMBL" id="JBAHYK010000174">
    <property type="protein sequence ID" value="KAL0577169.1"/>
    <property type="molecule type" value="Genomic_DNA"/>
</dbReference>
<feature type="transmembrane region" description="Helical" evidence="1">
    <location>
        <begin position="149"/>
        <end position="171"/>
    </location>
</feature>
<comment type="caution">
    <text evidence="3">The sequence shown here is derived from an EMBL/GenBank/DDBJ whole genome shotgun (WGS) entry which is preliminary data.</text>
</comment>
<gene>
    <name evidence="3" type="ORF">V5O48_004808</name>
</gene>
<organism evidence="3 4">
    <name type="scientific">Marasmius crinis-equi</name>
    <dbReference type="NCBI Taxonomy" id="585013"/>
    <lineage>
        <taxon>Eukaryota</taxon>
        <taxon>Fungi</taxon>
        <taxon>Dikarya</taxon>
        <taxon>Basidiomycota</taxon>
        <taxon>Agaricomycotina</taxon>
        <taxon>Agaricomycetes</taxon>
        <taxon>Agaricomycetidae</taxon>
        <taxon>Agaricales</taxon>
        <taxon>Marasmiineae</taxon>
        <taxon>Marasmiaceae</taxon>
        <taxon>Marasmius</taxon>
    </lineage>
</organism>
<feature type="transmembrane region" description="Helical" evidence="1">
    <location>
        <begin position="245"/>
        <end position="264"/>
    </location>
</feature>
<feature type="transmembrane region" description="Helical" evidence="1">
    <location>
        <begin position="89"/>
        <end position="109"/>
    </location>
</feature>
<dbReference type="Proteomes" id="UP001465976">
    <property type="component" value="Unassembled WGS sequence"/>
</dbReference>
<proteinExistence type="predicted"/>
<feature type="transmembrane region" description="Helical" evidence="1">
    <location>
        <begin position="121"/>
        <end position="142"/>
    </location>
</feature>
<keyword evidence="1" id="KW-1133">Transmembrane helix</keyword>
<keyword evidence="4" id="KW-1185">Reference proteome</keyword>
<feature type="domain" description="DUF6533" evidence="2">
    <location>
        <begin position="55"/>
        <end position="99"/>
    </location>
</feature>
<evidence type="ECO:0000256" key="1">
    <source>
        <dbReference type="SAM" id="Phobius"/>
    </source>
</evidence>
<keyword evidence="1" id="KW-0812">Transmembrane</keyword>
<reference evidence="3 4" key="1">
    <citation type="submission" date="2024-02" db="EMBL/GenBank/DDBJ databases">
        <title>A draft genome for the cacao thread blight pathogen Marasmius crinis-equi.</title>
        <authorList>
            <person name="Cohen S.P."/>
            <person name="Baruah I.K."/>
            <person name="Amoako-Attah I."/>
            <person name="Bukari Y."/>
            <person name="Meinhardt L.W."/>
            <person name="Bailey B.A."/>
        </authorList>
    </citation>
    <scope>NUCLEOTIDE SEQUENCE [LARGE SCALE GENOMIC DNA]</scope>
    <source>
        <strain evidence="3 4">GH-76</strain>
    </source>
</reference>
<keyword evidence="1" id="KW-0472">Membrane</keyword>
<accession>A0ABR3FP06</accession>
<sequence>MDSAPETLIGQYSDDPGLNKLVECLHGDQYSSALARSYSMSSSVSVFDLTGLGTFTVASAVLFLYDYILTFSDEIDHVWRTRRLSPTTIAFFFSRYTALATAIITLLPFNRSVEGDRFATILRMVAIIASESIVAIRTWAIWSNSKRMFWILLPIATACLAPTIAIVVVGVKSSRDLTLAPQWMQWKGCTTVLSQIGNVYIVPYSMAMCFETVNLALSLVRILRWRRNIPSMGRASLIDTLYRDGIVYFSWMIVLSLVNIAIIVQTRVTQLRVGGTQLQAGFHSMLATRMILHVAELSTKESAPGPNPPNINRQGALALGTSVCGTSTQFTSIFASEGNPSLYRASGLVVPEIPKVSSKRTLKDSKHHGI</sequence>
<evidence type="ECO:0000313" key="3">
    <source>
        <dbReference type="EMBL" id="KAL0577169.1"/>
    </source>
</evidence>
<feature type="transmembrane region" description="Helical" evidence="1">
    <location>
        <begin position="49"/>
        <end position="68"/>
    </location>
</feature>
<protein>
    <recommendedName>
        <fullName evidence="2">DUF6533 domain-containing protein</fullName>
    </recommendedName>
</protein>
<evidence type="ECO:0000313" key="4">
    <source>
        <dbReference type="Proteomes" id="UP001465976"/>
    </source>
</evidence>
<feature type="transmembrane region" description="Helical" evidence="1">
    <location>
        <begin position="201"/>
        <end position="224"/>
    </location>
</feature>